<proteinExistence type="predicted"/>
<evidence type="ECO:0000313" key="4">
    <source>
        <dbReference type="EMBL" id="NYG59072.1"/>
    </source>
</evidence>
<gene>
    <name evidence="4" type="ORF">BJ980_001995</name>
</gene>
<evidence type="ECO:0000256" key="3">
    <source>
        <dbReference type="SAM" id="MobiDB-lite"/>
    </source>
</evidence>
<dbReference type="Gene3D" id="2.40.260.10">
    <property type="entry name" value="Sortase"/>
    <property type="match status" value="1"/>
</dbReference>
<dbReference type="InterPro" id="IPR023365">
    <property type="entry name" value="Sortase_dom-sf"/>
</dbReference>
<dbReference type="InterPro" id="IPR005754">
    <property type="entry name" value="Sortase"/>
</dbReference>
<dbReference type="Pfam" id="PF04203">
    <property type="entry name" value="Sortase"/>
    <property type="match status" value="1"/>
</dbReference>
<feature type="active site" description="Proton donor/acceptor" evidence="2">
    <location>
        <position position="106"/>
    </location>
</feature>
<dbReference type="EMBL" id="JACCAA010000001">
    <property type="protein sequence ID" value="NYG59072.1"/>
    <property type="molecule type" value="Genomic_DNA"/>
</dbReference>
<evidence type="ECO:0000313" key="5">
    <source>
        <dbReference type="Proteomes" id="UP000540656"/>
    </source>
</evidence>
<protein>
    <submittedName>
        <fullName evidence="4">LPXTG-site transpeptidase (Sortase) family protein</fullName>
    </submittedName>
</protein>
<evidence type="ECO:0000256" key="2">
    <source>
        <dbReference type="PIRSR" id="PIRSR605754-1"/>
    </source>
</evidence>
<keyword evidence="1" id="KW-0378">Hydrolase</keyword>
<dbReference type="CDD" id="cd05829">
    <property type="entry name" value="Sortase_F"/>
    <property type="match status" value="1"/>
</dbReference>
<feature type="compositionally biased region" description="Basic and acidic residues" evidence="3">
    <location>
        <begin position="194"/>
        <end position="205"/>
    </location>
</feature>
<dbReference type="Proteomes" id="UP000540656">
    <property type="component" value="Unassembled WGS sequence"/>
</dbReference>
<dbReference type="SUPFAM" id="SSF63817">
    <property type="entry name" value="Sortase"/>
    <property type="match status" value="1"/>
</dbReference>
<dbReference type="AlphaFoldDB" id="A0A7Y9S240"/>
<accession>A0A7Y9S240</accession>
<name>A0A7Y9S240_9ACTN</name>
<feature type="active site" description="Acyl-thioester intermediate" evidence="2">
    <location>
        <position position="173"/>
    </location>
</feature>
<dbReference type="InterPro" id="IPR042001">
    <property type="entry name" value="Sortase_F"/>
</dbReference>
<keyword evidence="5" id="KW-1185">Reference proteome</keyword>
<sequence length="213" mass="23106">MTRRQRLGEQLRGVHSGLLAFCLVLVLAGVVLPSAKSENAFEAARVTPSQPIQLIVPSIKLRSKIIPIEVDQNGTLDPPEDVDLVGWWKRSAKPGAAKGQTVLTGHTVHTGGGVMDKLGKLDKGAKVQVKTGKATLNYKVTKVKTYTTAQVAKYAQTLFAQDRERGRLVLVTCTDWENGVYQSNVIVFADPDGVDKSSEMKDQQDKPVQAKAA</sequence>
<feature type="region of interest" description="Disordered" evidence="3">
    <location>
        <begin position="194"/>
        <end position="213"/>
    </location>
</feature>
<organism evidence="4 5">
    <name type="scientific">Nocardioides daedukensis</name>
    <dbReference type="NCBI Taxonomy" id="634462"/>
    <lineage>
        <taxon>Bacteria</taxon>
        <taxon>Bacillati</taxon>
        <taxon>Actinomycetota</taxon>
        <taxon>Actinomycetes</taxon>
        <taxon>Propionibacteriales</taxon>
        <taxon>Nocardioidaceae</taxon>
        <taxon>Nocardioides</taxon>
    </lineage>
</organism>
<dbReference type="GO" id="GO:0016787">
    <property type="term" value="F:hydrolase activity"/>
    <property type="evidence" value="ECO:0007669"/>
    <property type="project" value="UniProtKB-KW"/>
</dbReference>
<comment type="caution">
    <text evidence="4">The sequence shown here is derived from an EMBL/GenBank/DDBJ whole genome shotgun (WGS) entry which is preliminary data.</text>
</comment>
<reference evidence="4 5" key="1">
    <citation type="submission" date="2020-07" db="EMBL/GenBank/DDBJ databases">
        <title>Sequencing the genomes of 1000 actinobacteria strains.</title>
        <authorList>
            <person name="Klenk H.-P."/>
        </authorList>
    </citation>
    <scope>NUCLEOTIDE SEQUENCE [LARGE SCALE GENOMIC DNA]</scope>
    <source>
        <strain evidence="4 5">DSM 23819</strain>
    </source>
</reference>
<dbReference type="RefSeq" id="WP_179502163.1">
    <property type="nucleotide sequence ID" value="NZ_JACCAA010000001.1"/>
</dbReference>
<evidence type="ECO:0000256" key="1">
    <source>
        <dbReference type="ARBA" id="ARBA00022801"/>
    </source>
</evidence>